<dbReference type="Gene3D" id="2.120.10.30">
    <property type="entry name" value="TolB, C-terminal domain"/>
    <property type="match status" value="2"/>
</dbReference>
<dbReference type="AlphaFoldDB" id="A0A6M0ISQ5"/>
<dbReference type="RefSeq" id="WP_164044006.1">
    <property type="nucleotide sequence ID" value="NZ_JAAGNZ010000007.1"/>
</dbReference>
<dbReference type="SUPFAM" id="SSF49265">
    <property type="entry name" value="Fibronectin type III"/>
    <property type="match status" value="1"/>
</dbReference>
<dbReference type="SUPFAM" id="SSF49452">
    <property type="entry name" value="Starch-binding domain-like"/>
    <property type="match status" value="1"/>
</dbReference>
<gene>
    <name evidence="4" type="ORF">GK091_27775</name>
</gene>
<dbReference type="InterPro" id="IPR011659">
    <property type="entry name" value="WD40"/>
</dbReference>
<dbReference type="PROSITE" id="PS50853">
    <property type="entry name" value="FN3"/>
    <property type="match status" value="1"/>
</dbReference>
<feature type="domain" description="Fibronectin type-III" evidence="3">
    <location>
        <begin position="118"/>
        <end position="216"/>
    </location>
</feature>
<evidence type="ECO:0000313" key="5">
    <source>
        <dbReference type="Proteomes" id="UP000477386"/>
    </source>
</evidence>
<evidence type="ECO:0000313" key="4">
    <source>
        <dbReference type="EMBL" id="NEU70695.1"/>
    </source>
</evidence>
<sequence length="504" mass="54771">MKAFSNVLILLIGLTGLLSCNEDTFIDPVQLTTVRGRVLYSVNQQPIRNATVKLTPGNRVVATDSAGLFRFDSVIVGSYTLQASKTGYGTEVATVAPAAGASPVVTILLTDDKTQNRPPTTPTLVAPAQNSTTQSTTLTLKWTATDPNRDSLTYTVLLYRSGAATPTASYTGLVADSLVISGLDYNTTYLWQVIAADGINTVNGPIWSFQTGLYPDYSYVFVRRMNGQFQIFGATADGAVNQLTRSGSNWRPIVSPNRQKIAFISNTDTELQLYLMNLDGSNRQQVTTVPIAGLSAADLSFCWSPDGTQLLYPSNDRLYAVRTDGTGLRVVSRTRTGRVWAGCDWTPQGNLIAARTTGTDLYDNELAVFSSDGSANRVVYTRRDARVGNPVFSVNGRQLLFSADSTNFQNEQGRQLDARLYLLDLSSTAVTDLSRAQSSTGGSTQSNKIAGTNDLEPRFSPTGGNIIFTNTDNTGLNQRTVYIADTDGRNRKVLLQQAEMPYWR</sequence>
<dbReference type="GO" id="GO:0030246">
    <property type="term" value="F:carbohydrate binding"/>
    <property type="evidence" value="ECO:0007669"/>
    <property type="project" value="InterPro"/>
</dbReference>
<dbReference type="InterPro" id="IPR003961">
    <property type="entry name" value="FN3_dom"/>
</dbReference>
<comment type="similarity">
    <text evidence="1">Belongs to the TolB family.</text>
</comment>
<dbReference type="PANTHER" id="PTHR36842:SF1">
    <property type="entry name" value="PROTEIN TOLB"/>
    <property type="match status" value="1"/>
</dbReference>
<protein>
    <recommendedName>
        <fullName evidence="3">Fibronectin type-III domain-containing protein</fullName>
    </recommendedName>
</protein>
<feature type="compositionally biased region" description="Polar residues" evidence="2">
    <location>
        <begin position="433"/>
        <end position="450"/>
    </location>
</feature>
<dbReference type="Pfam" id="PF07676">
    <property type="entry name" value="PD40"/>
    <property type="match status" value="1"/>
</dbReference>
<proteinExistence type="inferred from homology"/>
<evidence type="ECO:0000256" key="1">
    <source>
        <dbReference type="ARBA" id="ARBA00009820"/>
    </source>
</evidence>
<dbReference type="Proteomes" id="UP000477386">
    <property type="component" value="Unassembled WGS sequence"/>
</dbReference>
<evidence type="ECO:0000259" key="3">
    <source>
        <dbReference type="PROSITE" id="PS50853"/>
    </source>
</evidence>
<accession>A0A6M0ISQ5</accession>
<dbReference type="EMBL" id="JAAGNZ010000007">
    <property type="protein sequence ID" value="NEU70695.1"/>
    <property type="molecule type" value="Genomic_DNA"/>
</dbReference>
<organism evidence="4 5">
    <name type="scientific">Spirosoma agri</name>
    <dbReference type="NCBI Taxonomy" id="1987381"/>
    <lineage>
        <taxon>Bacteria</taxon>
        <taxon>Pseudomonadati</taxon>
        <taxon>Bacteroidota</taxon>
        <taxon>Cytophagia</taxon>
        <taxon>Cytophagales</taxon>
        <taxon>Cytophagaceae</taxon>
        <taxon>Spirosoma</taxon>
    </lineage>
</organism>
<dbReference type="Pfam" id="PF13620">
    <property type="entry name" value="CarboxypepD_reg"/>
    <property type="match status" value="1"/>
</dbReference>
<dbReference type="Gene3D" id="2.60.40.1120">
    <property type="entry name" value="Carboxypeptidase-like, regulatory domain"/>
    <property type="match status" value="1"/>
</dbReference>
<name>A0A6M0ISQ5_9BACT</name>
<dbReference type="PROSITE" id="PS51257">
    <property type="entry name" value="PROKAR_LIPOPROTEIN"/>
    <property type="match status" value="1"/>
</dbReference>
<dbReference type="Gene3D" id="3.40.1350.20">
    <property type="match status" value="1"/>
</dbReference>
<dbReference type="SUPFAM" id="SSF82171">
    <property type="entry name" value="DPP6 N-terminal domain-like"/>
    <property type="match status" value="1"/>
</dbReference>
<feature type="region of interest" description="Disordered" evidence="2">
    <location>
        <begin position="433"/>
        <end position="461"/>
    </location>
</feature>
<dbReference type="InterPro" id="IPR036116">
    <property type="entry name" value="FN3_sf"/>
</dbReference>
<keyword evidence="5" id="KW-1185">Reference proteome</keyword>
<dbReference type="InterPro" id="IPR013784">
    <property type="entry name" value="Carb-bd-like_fold"/>
</dbReference>
<evidence type="ECO:0000256" key="2">
    <source>
        <dbReference type="SAM" id="MobiDB-lite"/>
    </source>
</evidence>
<comment type="caution">
    <text evidence="4">The sequence shown here is derived from an EMBL/GenBank/DDBJ whole genome shotgun (WGS) entry which is preliminary data.</text>
</comment>
<dbReference type="PANTHER" id="PTHR36842">
    <property type="entry name" value="PROTEIN TOLB HOMOLOG"/>
    <property type="match status" value="1"/>
</dbReference>
<reference evidence="4 5" key="1">
    <citation type="submission" date="2020-02" db="EMBL/GenBank/DDBJ databases">
        <title>Draft genome sequence of two Spirosoma agri KCTC 52727 and Spirosoma terrae KCTC 52035.</title>
        <authorList>
            <person name="Rojas J."/>
            <person name="Ambika Manirajan B."/>
            <person name="Ratering S."/>
            <person name="Suarez C."/>
            <person name="Schnell S."/>
        </authorList>
    </citation>
    <scope>NUCLEOTIDE SEQUENCE [LARGE SCALE GENOMIC DNA]</scope>
    <source>
        <strain evidence="4 5">KCTC 52727</strain>
    </source>
</reference>
<dbReference type="InterPro" id="IPR011042">
    <property type="entry name" value="6-blade_b-propeller_TolB-like"/>
</dbReference>